<dbReference type="EMBL" id="BK059118">
    <property type="protein sequence ID" value="DAE32228.1"/>
    <property type="molecule type" value="Genomic_DNA"/>
</dbReference>
<name>A0A8S5RMJ9_9VIRU</name>
<protein>
    <submittedName>
        <fullName evidence="1">Uncharacterized protein</fullName>
    </submittedName>
</protein>
<evidence type="ECO:0000313" key="1">
    <source>
        <dbReference type="EMBL" id="DAE32228.1"/>
    </source>
</evidence>
<sequence length="106" mass="12039">MDNVTEALRKGNRAYNSAYTLSARLALKEAVKDMFANPSPVEIIGILLSRAERSKGKKRREALAMLDKFVTDNYPPVKGAPLPSAELERDNYNCNVRYTKERDYEL</sequence>
<organism evidence="1">
    <name type="scientific">virus sp. ctLpa4</name>
    <dbReference type="NCBI Taxonomy" id="2825814"/>
    <lineage>
        <taxon>Viruses</taxon>
    </lineage>
</organism>
<reference evidence="1" key="1">
    <citation type="journal article" date="2021" name="Proc. Natl. Acad. Sci. U.S.A.">
        <title>A Catalog of Tens of Thousands of Viruses from Human Metagenomes Reveals Hidden Associations with Chronic Diseases.</title>
        <authorList>
            <person name="Tisza M.J."/>
            <person name="Buck C.B."/>
        </authorList>
    </citation>
    <scope>NUCLEOTIDE SEQUENCE</scope>
    <source>
        <strain evidence="1">CtLpa4</strain>
    </source>
</reference>
<proteinExistence type="predicted"/>
<accession>A0A8S5RMJ9</accession>